<proteinExistence type="predicted"/>
<evidence type="ECO:0000256" key="1">
    <source>
        <dbReference type="SAM" id="MobiDB-lite"/>
    </source>
</evidence>
<evidence type="ECO:0000313" key="2">
    <source>
        <dbReference type="EMBL" id="MPM01148.1"/>
    </source>
</evidence>
<name>A0A644WCB4_9ZZZZ</name>
<protein>
    <submittedName>
        <fullName evidence="2">Uncharacterized protein</fullName>
    </submittedName>
</protein>
<dbReference type="AlphaFoldDB" id="A0A644WCB4"/>
<gene>
    <name evidence="2" type="ORF">SDC9_47386</name>
</gene>
<organism evidence="2">
    <name type="scientific">bioreactor metagenome</name>
    <dbReference type="NCBI Taxonomy" id="1076179"/>
    <lineage>
        <taxon>unclassified sequences</taxon>
        <taxon>metagenomes</taxon>
        <taxon>ecological metagenomes</taxon>
    </lineage>
</organism>
<feature type="region of interest" description="Disordered" evidence="1">
    <location>
        <begin position="1"/>
        <end position="100"/>
    </location>
</feature>
<dbReference type="EMBL" id="VSSQ01000777">
    <property type="protein sequence ID" value="MPM01148.1"/>
    <property type="molecule type" value="Genomic_DNA"/>
</dbReference>
<comment type="caution">
    <text evidence="2">The sequence shown here is derived from an EMBL/GenBank/DDBJ whole genome shotgun (WGS) entry which is preliminary data.</text>
</comment>
<sequence length="100" mass="10965">MQLAHWNLEHTAQQLRDPSAASLQAGRQGEGVAAAVHRDSTVQAAEQSAEEERLGAKKKRDQSEKDGKRGKQTRSPRDDEEPDKDPPSPGADRGTLDFYA</sequence>
<feature type="compositionally biased region" description="Basic and acidic residues" evidence="1">
    <location>
        <begin position="50"/>
        <end position="69"/>
    </location>
</feature>
<accession>A0A644WCB4</accession>
<reference evidence="2" key="1">
    <citation type="submission" date="2019-08" db="EMBL/GenBank/DDBJ databases">
        <authorList>
            <person name="Kucharzyk K."/>
            <person name="Murdoch R.W."/>
            <person name="Higgins S."/>
            <person name="Loffler F."/>
        </authorList>
    </citation>
    <scope>NUCLEOTIDE SEQUENCE</scope>
</reference>